<dbReference type="SUPFAM" id="SSF82051">
    <property type="entry name" value="Obg GTP-binding protein N-terminal domain"/>
    <property type="match status" value="1"/>
</dbReference>
<dbReference type="AlphaFoldDB" id="A0A8T2MP68"/>
<dbReference type="PROSITE" id="PS51883">
    <property type="entry name" value="OBG"/>
    <property type="match status" value="1"/>
</dbReference>
<protein>
    <recommendedName>
        <fullName evidence="2">Obg domain-containing protein</fullName>
    </recommendedName>
</protein>
<dbReference type="EMBL" id="JAFBMS010001236">
    <property type="protein sequence ID" value="KAG9329386.1"/>
    <property type="molecule type" value="Genomic_DNA"/>
</dbReference>
<dbReference type="Gene3D" id="2.70.210.12">
    <property type="entry name" value="GTP1/OBG domain"/>
    <property type="match status" value="1"/>
</dbReference>
<dbReference type="InterPro" id="IPR006169">
    <property type="entry name" value="GTP1_OBG_dom"/>
</dbReference>
<feature type="compositionally biased region" description="Polar residues" evidence="1">
    <location>
        <begin position="1"/>
        <end position="19"/>
    </location>
</feature>
<gene>
    <name evidence="3" type="ORF">JZ751_005427</name>
</gene>
<dbReference type="GO" id="GO:0042254">
    <property type="term" value="P:ribosome biogenesis"/>
    <property type="evidence" value="ECO:0007669"/>
    <property type="project" value="UniProtKB-UniRule"/>
</dbReference>
<comment type="caution">
    <text evidence="3">The sequence shown here is derived from an EMBL/GenBank/DDBJ whole genome shotgun (WGS) entry which is preliminary data.</text>
</comment>
<keyword evidence="4" id="KW-1185">Reference proteome</keyword>
<feature type="domain" description="Obg" evidence="2">
    <location>
        <begin position="43"/>
        <end position="108"/>
    </location>
</feature>
<dbReference type="Proteomes" id="UP000824540">
    <property type="component" value="Unassembled WGS sequence"/>
</dbReference>
<evidence type="ECO:0000256" key="1">
    <source>
        <dbReference type="SAM" id="MobiDB-lite"/>
    </source>
</evidence>
<organism evidence="3 4">
    <name type="scientific">Albula glossodonta</name>
    <name type="common">roundjaw bonefish</name>
    <dbReference type="NCBI Taxonomy" id="121402"/>
    <lineage>
        <taxon>Eukaryota</taxon>
        <taxon>Metazoa</taxon>
        <taxon>Chordata</taxon>
        <taxon>Craniata</taxon>
        <taxon>Vertebrata</taxon>
        <taxon>Euteleostomi</taxon>
        <taxon>Actinopterygii</taxon>
        <taxon>Neopterygii</taxon>
        <taxon>Teleostei</taxon>
        <taxon>Albuliformes</taxon>
        <taxon>Albulidae</taxon>
        <taxon>Albula</taxon>
    </lineage>
</organism>
<feature type="region of interest" description="Disordered" evidence="1">
    <location>
        <begin position="1"/>
        <end position="20"/>
    </location>
</feature>
<sequence>MSVTHIDTTPNNNEQNKTQEIVRPAKLAWRDLRRTPLPPTPYGNFIDNLRLYVRGGSGGMGLPRLGGQGGKGGDVWVTAKDGVTLKNIKDKYPHKRFIAGVGTNSSNRAPAHSLSQCKATQLQVLRAEGLDQAKSGDTVLVWLEHILELSEIEGLRLNVRACSEHCESHRVIYLETWHRADDAPWGVYLSWTWSLCEQWVF</sequence>
<dbReference type="InterPro" id="IPR036726">
    <property type="entry name" value="GTP1_OBG_dom_sf"/>
</dbReference>
<evidence type="ECO:0000259" key="2">
    <source>
        <dbReference type="PROSITE" id="PS51883"/>
    </source>
</evidence>
<dbReference type="OrthoDB" id="347018at2759"/>
<reference evidence="3" key="1">
    <citation type="thesis" date="2021" institute="BYU ScholarsArchive" country="Provo, UT, USA">
        <title>Applications of and Algorithms for Genome Assembly and Genomic Analyses with an Emphasis on Marine Teleosts.</title>
        <authorList>
            <person name="Pickett B.D."/>
        </authorList>
    </citation>
    <scope>NUCLEOTIDE SEQUENCE</scope>
    <source>
        <strain evidence="3">HI-2016</strain>
    </source>
</reference>
<name>A0A8T2MP68_9TELE</name>
<accession>A0A8T2MP68</accession>
<proteinExistence type="predicted"/>
<evidence type="ECO:0000313" key="3">
    <source>
        <dbReference type="EMBL" id="KAG9329386.1"/>
    </source>
</evidence>
<evidence type="ECO:0000313" key="4">
    <source>
        <dbReference type="Proteomes" id="UP000824540"/>
    </source>
</evidence>